<dbReference type="InterPro" id="IPR037202">
    <property type="entry name" value="ESCRT_assembly_dom"/>
</dbReference>
<dbReference type="GO" id="GO:0000813">
    <property type="term" value="C:ESCRT I complex"/>
    <property type="evidence" value="ECO:0007669"/>
    <property type="project" value="UniProtKB-ARBA"/>
</dbReference>
<proteinExistence type="evidence at transcript level"/>
<evidence type="ECO:0000259" key="8">
    <source>
        <dbReference type="PROSITE" id="PS51314"/>
    </source>
</evidence>
<dbReference type="Pfam" id="PF07200">
    <property type="entry name" value="Mod_r"/>
    <property type="match status" value="1"/>
</dbReference>
<comment type="subcellular location">
    <subcellularLocation>
        <location evidence="1">Late endosome membrane</location>
        <topology evidence="1">Peripheral membrane protein</topology>
    </subcellularLocation>
</comment>
<accession>A0A023F1H1</accession>
<protein>
    <submittedName>
        <fullName evidence="9">Putative vacuolar protein</fullName>
    </submittedName>
</protein>
<evidence type="ECO:0000256" key="5">
    <source>
        <dbReference type="ARBA" id="ARBA00022927"/>
    </source>
</evidence>
<evidence type="ECO:0000256" key="6">
    <source>
        <dbReference type="ARBA" id="ARBA00025010"/>
    </source>
</evidence>
<evidence type="ECO:0000313" key="9">
    <source>
        <dbReference type="EMBL" id="JAC14839.1"/>
    </source>
</evidence>
<dbReference type="PROSITE" id="PS51314">
    <property type="entry name" value="VPS37_C"/>
    <property type="match status" value="1"/>
</dbReference>
<dbReference type="Gene3D" id="1.10.287.660">
    <property type="entry name" value="Helix hairpin bin"/>
    <property type="match status" value="1"/>
</dbReference>
<dbReference type="AlphaFoldDB" id="A0A023F1H1"/>
<dbReference type="SUPFAM" id="SSF140111">
    <property type="entry name" value="Endosomal sorting complex assembly domain"/>
    <property type="match status" value="1"/>
</dbReference>
<reference evidence="9" key="1">
    <citation type="journal article" date="2014" name="PLoS Negl. Trop. Dis.">
        <title>An updated insight into the Sialotranscriptome of Triatoma infestans: developmental stage and geographic variations.</title>
        <authorList>
            <person name="Schwarz A."/>
            <person name="Medrano-Mercado N."/>
            <person name="Schaub G.A."/>
            <person name="Struchiner C.J."/>
            <person name="Bargues M.D."/>
            <person name="Levy M.Z."/>
            <person name="Ribeiro J.M."/>
        </authorList>
    </citation>
    <scope>NUCLEOTIDE SEQUENCE</scope>
    <source>
        <strain evidence="9">Chile</strain>
        <tissue evidence="9">Salivary glands</tissue>
    </source>
</reference>
<evidence type="ECO:0000256" key="1">
    <source>
        <dbReference type="ARBA" id="ARBA00004633"/>
    </source>
</evidence>
<evidence type="ECO:0000256" key="7">
    <source>
        <dbReference type="PROSITE-ProRule" id="PRU00646"/>
    </source>
</evidence>
<feature type="domain" description="VPS37 C-terminal" evidence="8">
    <location>
        <begin position="90"/>
        <end position="182"/>
    </location>
</feature>
<keyword evidence="4" id="KW-0967">Endosome</keyword>
<dbReference type="InterPro" id="IPR009851">
    <property type="entry name" value="Mod_r"/>
</dbReference>
<keyword evidence="5 7" id="KW-0653">Protein transport</keyword>
<comment type="function">
    <text evidence="6">Component of the ESCRT-I complex, a regulator of vesicular trafficking process. Required for the sorting of endocytic ubiquitinated cargos into multivesicular bodies. May be involved in cell growth and differentiation.</text>
</comment>
<dbReference type="InterPro" id="IPR029012">
    <property type="entry name" value="Helix_hairpin_bin_sf"/>
</dbReference>
<organism evidence="9">
    <name type="scientific">Triatoma infestans</name>
    <name type="common">Assassin bug</name>
    <dbReference type="NCBI Taxonomy" id="30076"/>
    <lineage>
        <taxon>Eukaryota</taxon>
        <taxon>Metazoa</taxon>
        <taxon>Ecdysozoa</taxon>
        <taxon>Arthropoda</taxon>
        <taxon>Hexapoda</taxon>
        <taxon>Insecta</taxon>
        <taxon>Pterygota</taxon>
        <taxon>Neoptera</taxon>
        <taxon>Paraneoptera</taxon>
        <taxon>Hemiptera</taxon>
        <taxon>Heteroptera</taxon>
        <taxon>Panheteroptera</taxon>
        <taxon>Cimicomorpha</taxon>
        <taxon>Reduviidae</taxon>
        <taxon>Triatominae</taxon>
        <taxon>Triatoma</taxon>
    </lineage>
</organism>
<evidence type="ECO:0000256" key="3">
    <source>
        <dbReference type="ARBA" id="ARBA00022448"/>
    </source>
</evidence>
<evidence type="ECO:0000256" key="2">
    <source>
        <dbReference type="ARBA" id="ARBA00007617"/>
    </source>
</evidence>
<name>A0A023F1H1_TRIIF</name>
<dbReference type="GO" id="GO:0031902">
    <property type="term" value="C:late endosome membrane"/>
    <property type="evidence" value="ECO:0007669"/>
    <property type="project" value="UniProtKB-SubCell"/>
</dbReference>
<keyword evidence="3 7" id="KW-0813">Transport</keyword>
<dbReference type="GO" id="GO:0043162">
    <property type="term" value="P:ubiquitin-dependent protein catabolic process via the multivesicular body sorting pathway"/>
    <property type="evidence" value="ECO:0007669"/>
    <property type="project" value="TreeGrafter"/>
</dbReference>
<comment type="similarity">
    <text evidence="2">Belongs to the VPS37 family.</text>
</comment>
<sequence>MYKPTKIKSISEVENFNFLLELNSEELRSILNDPSKLEELVKDVKQYKDIEKEKELLLVSNRSLAEFNLSKELILLTAKNQLLELSEICDNLYKAVETKYKATTSNRSLSNLESQLSLVQMAAQEMEEESEALAESFLSGSNEIEDFLERFMQKRKRMHLRKVKADKMKEIINEKLNTGRVNAYLPYPQVHPDPTLLPYRPHMYNAGAMNQPY</sequence>
<evidence type="ECO:0000256" key="4">
    <source>
        <dbReference type="ARBA" id="ARBA00022753"/>
    </source>
</evidence>
<dbReference type="GO" id="GO:0006623">
    <property type="term" value="P:protein targeting to vacuole"/>
    <property type="evidence" value="ECO:0007669"/>
    <property type="project" value="TreeGrafter"/>
</dbReference>
<dbReference type="GO" id="GO:0006612">
    <property type="term" value="P:protein targeting to membrane"/>
    <property type="evidence" value="ECO:0007669"/>
    <property type="project" value="TreeGrafter"/>
</dbReference>
<dbReference type="PANTHER" id="PTHR13678:SF27">
    <property type="entry name" value="LD45836P"/>
    <property type="match status" value="1"/>
</dbReference>
<dbReference type="PANTHER" id="PTHR13678">
    <property type="entry name" value="VACUOLAR PROTEIN SORTING-ASSOCIATED PROTEIN 37"/>
    <property type="match status" value="1"/>
</dbReference>
<dbReference type="EMBL" id="GBBI01003873">
    <property type="protein sequence ID" value="JAC14839.1"/>
    <property type="molecule type" value="mRNA"/>
</dbReference>